<gene>
    <name evidence="4" type="ORF">MFLAVUS_003600</name>
</gene>
<dbReference type="SUPFAM" id="SSF63570">
    <property type="entry name" value="PABC (PABP) domain"/>
    <property type="match status" value="1"/>
</dbReference>
<dbReference type="SUPFAM" id="SSF54928">
    <property type="entry name" value="RNA-binding domain, RBD"/>
    <property type="match status" value="1"/>
</dbReference>
<accession>A0ABP9YTJ1</accession>
<feature type="domain" description="RRM" evidence="3">
    <location>
        <begin position="35"/>
        <end position="113"/>
    </location>
</feature>
<keyword evidence="5" id="KW-1185">Reference proteome</keyword>
<dbReference type="InterPro" id="IPR035979">
    <property type="entry name" value="RBD_domain_sf"/>
</dbReference>
<dbReference type="InterPro" id="IPR012677">
    <property type="entry name" value="Nucleotide-bd_a/b_plait_sf"/>
</dbReference>
<dbReference type="InterPro" id="IPR036053">
    <property type="entry name" value="PABP-dom"/>
</dbReference>
<dbReference type="SMART" id="SM00360">
    <property type="entry name" value="RRM"/>
    <property type="match status" value="1"/>
</dbReference>
<dbReference type="Gene3D" id="3.30.70.330">
    <property type="match status" value="1"/>
</dbReference>
<evidence type="ECO:0000259" key="3">
    <source>
        <dbReference type="PROSITE" id="PS50102"/>
    </source>
</evidence>
<evidence type="ECO:0000313" key="5">
    <source>
        <dbReference type="Proteomes" id="UP001473302"/>
    </source>
</evidence>
<dbReference type="PROSITE" id="PS50102">
    <property type="entry name" value="RRM"/>
    <property type="match status" value="1"/>
</dbReference>
<evidence type="ECO:0000313" key="4">
    <source>
        <dbReference type="EMBL" id="GAA5810181.1"/>
    </source>
</evidence>
<dbReference type="EMBL" id="BAABUK010000006">
    <property type="protein sequence ID" value="GAA5810181.1"/>
    <property type="molecule type" value="Genomic_DNA"/>
</dbReference>
<dbReference type="Proteomes" id="UP001473302">
    <property type="component" value="Unassembled WGS sequence"/>
</dbReference>
<proteinExistence type="predicted"/>
<protein>
    <recommendedName>
        <fullName evidence="3">RRM domain-containing protein</fullName>
    </recommendedName>
</protein>
<reference evidence="4 5" key="1">
    <citation type="submission" date="2024-04" db="EMBL/GenBank/DDBJ databases">
        <title>genome sequences of Mucor flavus KT1a and Helicostylum pulchrum KT1b strains isolated from the surface of a dry-aged beef.</title>
        <authorList>
            <person name="Toyotome T."/>
            <person name="Hosono M."/>
            <person name="Torimaru M."/>
            <person name="Fukuda K."/>
            <person name="Mikami N."/>
        </authorList>
    </citation>
    <scope>NUCLEOTIDE SEQUENCE [LARGE SCALE GENOMIC DNA]</scope>
    <source>
        <strain evidence="4 5">KT1a</strain>
    </source>
</reference>
<dbReference type="Gene3D" id="1.10.1900.10">
    <property type="entry name" value="c-terminal domain of poly(a) binding protein"/>
    <property type="match status" value="2"/>
</dbReference>
<organism evidence="4 5">
    <name type="scientific">Mucor flavus</name>
    <dbReference type="NCBI Taxonomy" id="439312"/>
    <lineage>
        <taxon>Eukaryota</taxon>
        <taxon>Fungi</taxon>
        <taxon>Fungi incertae sedis</taxon>
        <taxon>Mucoromycota</taxon>
        <taxon>Mucoromycotina</taxon>
        <taxon>Mucoromycetes</taxon>
        <taxon>Mucorales</taxon>
        <taxon>Mucorineae</taxon>
        <taxon>Mucoraceae</taxon>
        <taxon>Mucor</taxon>
    </lineage>
</organism>
<sequence length="399" mass="45712">MLTAPYVHFNHTKKPHHDGGRGNHDTNVMTMIDYTNLYIKNLDADVTSYDLFNRFIVYGKIISARVMKDNNTTKSKGYGFVSYTHIDEAREALQHMDGALINKKNIVVTFHEHKKQVTTNNTTTNDIKRNSHELIQQHQSYPSPQSASYPNYSYIPDQQVKNTTVIPSHNPWNETGIWMHTNKSPVVVPHHAYSSMHHVPIATTTTNNNSLVSPYQQQQQQQVSVQVQESNINSQIQYQKLRDAIYSQLSDYQQKDLNDLVDLIQSLKKRDLSLCLFNPTFLKQKIDEAYEALYLFQNNTTSMTTTPSLVHRNIQEDANSIHSAVVAILSSLEGMTMNKKKRVFGDIFFPSVRATGVKHAPKVTIRLLDTVPLEELAFNMYDKVELTRKAQIAYSELYC</sequence>
<evidence type="ECO:0000256" key="2">
    <source>
        <dbReference type="PROSITE-ProRule" id="PRU00176"/>
    </source>
</evidence>
<evidence type="ECO:0000256" key="1">
    <source>
        <dbReference type="ARBA" id="ARBA00022884"/>
    </source>
</evidence>
<dbReference type="PANTHER" id="PTHR48027">
    <property type="entry name" value="HETEROGENEOUS NUCLEAR RIBONUCLEOPROTEIN 87F-RELATED"/>
    <property type="match status" value="1"/>
</dbReference>
<keyword evidence="1 2" id="KW-0694">RNA-binding</keyword>
<dbReference type="InterPro" id="IPR052462">
    <property type="entry name" value="SLIRP/GR-RBP-like"/>
</dbReference>
<dbReference type="InterPro" id="IPR000504">
    <property type="entry name" value="RRM_dom"/>
</dbReference>
<comment type="caution">
    <text evidence="4">The sequence shown here is derived from an EMBL/GenBank/DDBJ whole genome shotgun (WGS) entry which is preliminary data.</text>
</comment>
<dbReference type="Pfam" id="PF00076">
    <property type="entry name" value="RRM_1"/>
    <property type="match status" value="1"/>
</dbReference>
<name>A0ABP9YTJ1_9FUNG</name>